<keyword evidence="2" id="KW-0521">NADP</keyword>
<evidence type="ECO:0000256" key="1">
    <source>
        <dbReference type="ARBA" id="ARBA00006484"/>
    </source>
</evidence>
<sequence length="388" mass="40919">MFGQINSIAASAGQSPPVDTAAPYSTDSLRGKTIVITGGASGFGAAFSEKWARAGAQIIIGDINEKMGLEVLSAVKSASGSDIHHFFYCDVTSWESQADFFRKAVEASATGGIDAVVPNAGIAETQSPILGVGFECPVADNRYKGTGVPDPRQPRLAVVDVNITGVLYTVHLGLYWMAQNPAPKDHHILLISSIAGLVSLPGQALYTASKHAVTGLFRALRGTAGTVHNGLRVNMLCPYFVETGILPGAGRALLAGGGKGRVEDVVDAGTRLMSDHAIKGRALVIGPRMLLGHDGTIRDDPKAADLAEEDVEFVGVPETSPSGAAIGSYPRGQAVWECYANDLDTSELFVWRFVKLLNAMAIYRGWLGVIGDLLSIFQTKPAIKKKTA</sequence>
<keyword evidence="3" id="KW-0560">Oxidoreductase</keyword>
<dbReference type="PROSITE" id="PS00061">
    <property type="entry name" value="ADH_SHORT"/>
    <property type="match status" value="1"/>
</dbReference>
<dbReference type="VEuPathDB" id="FungiDB:F503_01152"/>
<dbReference type="STRING" id="1262450.S3C4D1"/>
<reference evidence="4 5" key="1">
    <citation type="journal article" date="2013" name="BMC Genomics">
        <title>The genome and transcriptome of the pine saprophyte Ophiostoma piceae, and a comparison with the bark beetle-associated pine pathogen Grosmannia clavigera.</title>
        <authorList>
            <person name="Haridas S."/>
            <person name="Wang Y."/>
            <person name="Lim L."/>
            <person name="Massoumi Alamouti S."/>
            <person name="Jackman S."/>
            <person name="Docking R."/>
            <person name="Robertson G."/>
            <person name="Birol I."/>
            <person name="Bohlmann J."/>
            <person name="Breuil C."/>
        </authorList>
    </citation>
    <scope>NUCLEOTIDE SEQUENCE [LARGE SCALE GENOMIC DNA]</scope>
    <source>
        <strain evidence="4 5">UAMH 11346</strain>
    </source>
</reference>
<protein>
    <submittedName>
        <fullName evidence="4">Bacilysin biosynthesis oxidoreductase</fullName>
    </submittedName>
</protein>
<dbReference type="InterPro" id="IPR020904">
    <property type="entry name" value="Sc_DH/Rdtase_CS"/>
</dbReference>
<dbReference type="PANTHER" id="PTHR44229">
    <property type="entry name" value="15-HYDROXYPROSTAGLANDIN DEHYDROGENASE [NAD(+)]"/>
    <property type="match status" value="1"/>
</dbReference>
<evidence type="ECO:0000313" key="5">
    <source>
        <dbReference type="Proteomes" id="UP000016923"/>
    </source>
</evidence>
<dbReference type="OrthoDB" id="498125at2759"/>
<dbReference type="InterPro" id="IPR036291">
    <property type="entry name" value="NAD(P)-bd_dom_sf"/>
</dbReference>
<dbReference type="Pfam" id="PF00106">
    <property type="entry name" value="adh_short"/>
    <property type="match status" value="1"/>
</dbReference>
<dbReference type="AlphaFoldDB" id="S3C4D1"/>
<gene>
    <name evidence="4" type="ORF">F503_01152</name>
</gene>
<evidence type="ECO:0000256" key="2">
    <source>
        <dbReference type="ARBA" id="ARBA00022857"/>
    </source>
</evidence>
<dbReference type="EMBL" id="KE148149">
    <property type="protein sequence ID" value="EPE08369.1"/>
    <property type="molecule type" value="Genomic_DNA"/>
</dbReference>
<proteinExistence type="inferred from homology"/>
<accession>S3C4D1</accession>
<comment type="similarity">
    <text evidence="1">Belongs to the short-chain dehydrogenases/reductases (SDR) family.</text>
</comment>
<dbReference type="OMA" id="MYTTHLA"/>
<dbReference type="GO" id="GO:0016616">
    <property type="term" value="F:oxidoreductase activity, acting on the CH-OH group of donors, NAD or NADP as acceptor"/>
    <property type="evidence" value="ECO:0007669"/>
    <property type="project" value="TreeGrafter"/>
</dbReference>
<dbReference type="SUPFAM" id="SSF51735">
    <property type="entry name" value="NAD(P)-binding Rossmann-fold domains"/>
    <property type="match status" value="1"/>
</dbReference>
<dbReference type="InterPro" id="IPR002347">
    <property type="entry name" value="SDR_fam"/>
</dbReference>
<dbReference type="HOGENOM" id="CLU_010194_13_3_1"/>
<dbReference type="Gene3D" id="3.40.50.720">
    <property type="entry name" value="NAD(P)-binding Rossmann-like Domain"/>
    <property type="match status" value="1"/>
</dbReference>
<dbReference type="Proteomes" id="UP000016923">
    <property type="component" value="Unassembled WGS sequence"/>
</dbReference>
<evidence type="ECO:0000313" key="4">
    <source>
        <dbReference type="EMBL" id="EPE08369.1"/>
    </source>
</evidence>
<name>S3C4D1_OPHP1</name>
<evidence type="ECO:0000256" key="3">
    <source>
        <dbReference type="ARBA" id="ARBA00023002"/>
    </source>
</evidence>
<dbReference type="PRINTS" id="PR00081">
    <property type="entry name" value="GDHRDH"/>
</dbReference>
<dbReference type="GO" id="GO:0005737">
    <property type="term" value="C:cytoplasm"/>
    <property type="evidence" value="ECO:0007669"/>
    <property type="project" value="TreeGrafter"/>
</dbReference>
<dbReference type="eggNOG" id="KOG4169">
    <property type="taxonomic scope" value="Eukaryota"/>
</dbReference>
<organism evidence="4 5">
    <name type="scientific">Ophiostoma piceae (strain UAMH 11346)</name>
    <name type="common">Sap stain fungus</name>
    <dbReference type="NCBI Taxonomy" id="1262450"/>
    <lineage>
        <taxon>Eukaryota</taxon>
        <taxon>Fungi</taxon>
        <taxon>Dikarya</taxon>
        <taxon>Ascomycota</taxon>
        <taxon>Pezizomycotina</taxon>
        <taxon>Sordariomycetes</taxon>
        <taxon>Sordariomycetidae</taxon>
        <taxon>Ophiostomatales</taxon>
        <taxon>Ophiostomataceae</taxon>
        <taxon>Ophiostoma</taxon>
    </lineage>
</organism>
<dbReference type="PANTHER" id="PTHR44229:SF4">
    <property type="entry name" value="15-HYDROXYPROSTAGLANDIN DEHYDROGENASE [NAD(+)]"/>
    <property type="match status" value="1"/>
</dbReference>
<keyword evidence="5" id="KW-1185">Reference proteome</keyword>